<organism evidence="2">
    <name type="scientific">Caldilinea aerophila</name>
    <dbReference type="NCBI Taxonomy" id="133453"/>
    <lineage>
        <taxon>Bacteria</taxon>
        <taxon>Bacillati</taxon>
        <taxon>Chloroflexota</taxon>
        <taxon>Caldilineae</taxon>
        <taxon>Caldilineales</taxon>
        <taxon>Caldilineaceae</taxon>
        <taxon>Caldilinea</taxon>
    </lineage>
</organism>
<dbReference type="InterPro" id="IPR038740">
    <property type="entry name" value="BioF2-like_GNAT_dom"/>
</dbReference>
<dbReference type="InterPro" id="IPR016181">
    <property type="entry name" value="Acyl_CoA_acyltransferase"/>
</dbReference>
<gene>
    <name evidence="2" type="ORF">ENQ20_11710</name>
</gene>
<dbReference type="SUPFAM" id="SSF55729">
    <property type="entry name" value="Acyl-CoA N-acyltransferases (Nat)"/>
    <property type="match status" value="1"/>
</dbReference>
<proteinExistence type="predicted"/>
<dbReference type="Pfam" id="PF13480">
    <property type="entry name" value="Acetyltransf_6"/>
    <property type="match status" value="1"/>
</dbReference>
<evidence type="ECO:0000313" key="2">
    <source>
        <dbReference type="EMBL" id="HDX32138.1"/>
    </source>
</evidence>
<reference evidence="2" key="1">
    <citation type="journal article" date="2020" name="mSystems">
        <title>Genome- and Community-Level Interaction Insights into Carbon Utilization and Element Cycling Functions of Hydrothermarchaeota in Hydrothermal Sediment.</title>
        <authorList>
            <person name="Zhou Z."/>
            <person name="Liu Y."/>
            <person name="Xu W."/>
            <person name="Pan J."/>
            <person name="Luo Z.H."/>
            <person name="Li M."/>
        </authorList>
    </citation>
    <scope>NUCLEOTIDE SEQUENCE [LARGE SCALE GENOMIC DNA]</scope>
    <source>
        <strain evidence="2">SpSt-289</strain>
    </source>
</reference>
<sequence length="370" mass="42799">MKGDCLVQDKPVFANKSLGADSSALRRIVYGPDAHPNGFEALQTEWNELVRRSRFNSLFLTYDWQTTWWEHLGNGDLWIVAFRCRQSDELVGIAPLFLREIKEGEDAGKRQFNIVGCIEVSDYLDLIVARGWERAVYAAWIEWLCSAEAPAWDIVDLCNLPEASLTYQELPDIARLAGVDVTVMQEDTAPQFPLPMRYEEYLSNQVDKKQRHEIRRKQRRAEREAAVGFHLVQDPRTLESEVEDFVALQRASRPDKAEFMTPQMHRFFLAVAQRLLEADILRLLFLTLDGEKAAALFAFEYDRRFWLYNSGYDPASHAHLSPGWVLLGYAIQYAIASGCRVFDFMQGDEEYKYRFGARDYKVMRVKLRSA</sequence>
<feature type="domain" description="BioF2-like acetyltransferase" evidence="1">
    <location>
        <begin position="208"/>
        <end position="352"/>
    </location>
</feature>
<dbReference type="EMBL" id="DSMG01000117">
    <property type="protein sequence ID" value="HDX32138.1"/>
    <property type="molecule type" value="Genomic_DNA"/>
</dbReference>
<dbReference type="GO" id="GO:0016740">
    <property type="term" value="F:transferase activity"/>
    <property type="evidence" value="ECO:0007669"/>
    <property type="project" value="UniProtKB-KW"/>
</dbReference>
<dbReference type="AlphaFoldDB" id="A0A7C1FPW1"/>
<dbReference type="Gene3D" id="3.40.630.30">
    <property type="match status" value="1"/>
</dbReference>
<protein>
    <submittedName>
        <fullName evidence="2">GNAT family N-acetyltransferase</fullName>
    </submittedName>
</protein>
<comment type="caution">
    <text evidence="2">The sequence shown here is derived from an EMBL/GenBank/DDBJ whole genome shotgun (WGS) entry which is preliminary data.</text>
</comment>
<name>A0A7C1FPW1_9CHLR</name>
<keyword evidence="2" id="KW-0808">Transferase</keyword>
<accession>A0A7C1FPW1</accession>
<evidence type="ECO:0000259" key="1">
    <source>
        <dbReference type="Pfam" id="PF13480"/>
    </source>
</evidence>